<organism evidence="2 3">
    <name type="scientific">Neisseria lactamica</name>
    <dbReference type="NCBI Taxonomy" id="486"/>
    <lineage>
        <taxon>Bacteria</taxon>
        <taxon>Pseudomonadati</taxon>
        <taxon>Pseudomonadota</taxon>
        <taxon>Betaproteobacteria</taxon>
        <taxon>Neisseriales</taxon>
        <taxon>Neisseriaceae</taxon>
        <taxon>Neisseria</taxon>
    </lineage>
</organism>
<protein>
    <submittedName>
        <fullName evidence="2">Uncharacterized protein</fullName>
    </submittedName>
</protein>
<dbReference type="EMBL" id="UGRO01000002">
    <property type="protein sequence ID" value="SUA18196.1"/>
    <property type="molecule type" value="Genomic_DNA"/>
</dbReference>
<dbReference type="RefSeq" id="WP_181778456.1">
    <property type="nucleotide sequence ID" value="NZ_CAUJPO010000031.1"/>
</dbReference>
<reference evidence="2 3" key="1">
    <citation type="submission" date="2018-06" db="EMBL/GenBank/DDBJ databases">
        <authorList>
            <consortium name="Pathogen Informatics"/>
            <person name="Doyle S."/>
        </authorList>
    </citation>
    <scope>NUCLEOTIDE SEQUENCE [LARGE SCALE GENOMIC DNA]</scope>
    <source>
        <strain evidence="2 3">NCTC10616</strain>
    </source>
</reference>
<dbReference type="Proteomes" id="UP000254193">
    <property type="component" value="Unassembled WGS sequence"/>
</dbReference>
<sequence>MPSEAPSFRRHIHKGAPVRGEEEGIFGGGAAFGRNKKTLSDSDMTNFLKKSH</sequence>
<evidence type="ECO:0000256" key="1">
    <source>
        <dbReference type="SAM" id="MobiDB-lite"/>
    </source>
</evidence>
<keyword evidence="3" id="KW-1185">Reference proteome</keyword>
<evidence type="ECO:0000313" key="2">
    <source>
        <dbReference type="EMBL" id="SUA18196.1"/>
    </source>
</evidence>
<accession>A0A378VMR7</accession>
<gene>
    <name evidence="2" type="ORF">NCTC10616_01919</name>
</gene>
<name>A0A378VMR7_NEILA</name>
<dbReference type="AlphaFoldDB" id="A0A378VMR7"/>
<feature type="region of interest" description="Disordered" evidence="1">
    <location>
        <begin position="1"/>
        <end position="23"/>
    </location>
</feature>
<evidence type="ECO:0000313" key="3">
    <source>
        <dbReference type="Proteomes" id="UP000254193"/>
    </source>
</evidence>
<proteinExistence type="predicted"/>